<protein>
    <submittedName>
        <fullName evidence="1">Uncharacterized protein</fullName>
    </submittedName>
</protein>
<gene>
    <name evidence="1" type="ORF">SMSK564_1130</name>
</gene>
<sequence>MSKNLYTVSIALILTLDHSNHKWSSKHLELLKIKKASMKNILALGELTNVKIQN</sequence>
<dbReference type="AlphaFoldDB" id="E1LMF8"/>
<evidence type="ECO:0000313" key="1">
    <source>
        <dbReference type="EMBL" id="EFN98624.1"/>
    </source>
</evidence>
<dbReference type="EMBL" id="AEDU01000015">
    <property type="protein sequence ID" value="EFN98624.1"/>
    <property type="molecule type" value="Genomic_DNA"/>
</dbReference>
<accession>E1LMF8</accession>
<reference evidence="1 2" key="1">
    <citation type="submission" date="2010-09" db="EMBL/GenBank/DDBJ databases">
        <authorList>
            <person name="Daugherty S.C."/>
            <person name="Tallon L.J."/>
            <person name="Jones K.M."/>
            <person name="Liu X."/>
            <person name="Kilian M."/>
            <person name="Tettelin H."/>
        </authorList>
    </citation>
    <scope>NUCLEOTIDE SEQUENCE [LARGE SCALE GENOMIC DNA]</scope>
    <source>
        <strain evidence="1 2">SK564</strain>
    </source>
</reference>
<comment type="caution">
    <text evidence="1">The sequence shown here is derived from an EMBL/GenBank/DDBJ whole genome shotgun (WGS) entry which is preliminary data.</text>
</comment>
<evidence type="ECO:0000313" key="2">
    <source>
        <dbReference type="Proteomes" id="UP000004966"/>
    </source>
</evidence>
<name>E1LMF8_STRMT</name>
<organism evidence="1 2">
    <name type="scientific">Streptococcus mitis SK564</name>
    <dbReference type="NCBI Taxonomy" id="585203"/>
    <lineage>
        <taxon>Bacteria</taxon>
        <taxon>Bacillati</taxon>
        <taxon>Bacillota</taxon>
        <taxon>Bacilli</taxon>
        <taxon>Lactobacillales</taxon>
        <taxon>Streptococcaceae</taxon>
        <taxon>Streptococcus</taxon>
        <taxon>Streptococcus mitis group</taxon>
    </lineage>
</organism>
<proteinExistence type="predicted"/>
<dbReference type="Proteomes" id="UP000004966">
    <property type="component" value="Unassembled WGS sequence"/>
</dbReference>